<sequence length="507" mass="55613">MLLVPTRYWPALVVGEAVPLAYGVFNCVAMYGYATAAIFAIPPMAVAMPIVAFCRSYLKVFPAQRVIDMRVLLACSLGVSLLWALVTYVGFLVAVFPPEHPLQVRPVIMVGLFVGNYVAILTVTTWPLLWKIAHHGTPWRLLLRQTVKASLVWEAGVIGLPVLIALSWCSLVIGPEGENVVQMALFLPVAWLTLKYGWRGAAVIGPVTIACVCLITHSAPDPIVIQTQAFVAFAVTCLFLLGARIAAQLHAQERERLAMRRTLRIAQRNLHQSEQRLRQTSTMLDALGGTVGLMQGRVLGQVRHLLAPTDRKSLSALMDTTQTRLHQLAEAMHPVAWRERGLPAALREAVGRVLDETGIRYTCEIQGRGLSVLAPAVHQALYRLACEAVTHLCARHTCHEVRLILRGGLTHGRRWAVLRVVGYHGPINVVQLAYRSRDRLAIGSRLGLSSGTVAALEDQAVLFGGTVHQRQKGEAMMLTALVYDAQPAAVGESDEEAFCTPPMLWVR</sequence>
<evidence type="ECO:0000313" key="2">
    <source>
        <dbReference type="EMBL" id="KVT58028.1"/>
    </source>
</evidence>
<keyword evidence="1" id="KW-1133">Transmembrane helix</keyword>
<protein>
    <recommendedName>
        <fullName evidence="4">MASE1 domain-containing protein</fullName>
    </recommendedName>
</protein>
<evidence type="ECO:0000313" key="3">
    <source>
        <dbReference type="Proteomes" id="UP000056732"/>
    </source>
</evidence>
<evidence type="ECO:0000256" key="1">
    <source>
        <dbReference type="SAM" id="Phobius"/>
    </source>
</evidence>
<dbReference type="Proteomes" id="UP000056732">
    <property type="component" value="Unassembled WGS sequence"/>
</dbReference>
<gene>
    <name evidence="2" type="ORF">WK53_28710</name>
</gene>
<name>A0AAW3NDF9_9BURK</name>
<comment type="caution">
    <text evidence="2">The sequence shown here is derived from an EMBL/GenBank/DDBJ whole genome shotgun (WGS) entry which is preliminary data.</text>
</comment>
<feature type="transmembrane region" description="Helical" evidence="1">
    <location>
        <begin position="201"/>
        <end position="219"/>
    </location>
</feature>
<evidence type="ECO:0008006" key="4">
    <source>
        <dbReference type="Google" id="ProtNLM"/>
    </source>
</evidence>
<organism evidence="2 3">
    <name type="scientific">Burkholderia ubonensis</name>
    <dbReference type="NCBI Taxonomy" id="101571"/>
    <lineage>
        <taxon>Bacteria</taxon>
        <taxon>Pseudomonadati</taxon>
        <taxon>Pseudomonadota</taxon>
        <taxon>Betaproteobacteria</taxon>
        <taxon>Burkholderiales</taxon>
        <taxon>Burkholderiaceae</taxon>
        <taxon>Burkholderia</taxon>
        <taxon>Burkholderia cepacia complex</taxon>
    </lineage>
</organism>
<keyword evidence="1" id="KW-0812">Transmembrane</keyword>
<dbReference type="EMBL" id="LPDO01000040">
    <property type="protein sequence ID" value="KVT58028.1"/>
    <property type="molecule type" value="Genomic_DNA"/>
</dbReference>
<feature type="transmembrane region" description="Helical" evidence="1">
    <location>
        <begin position="225"/>
        <end position="247"/>
    </location>
</feature>
<feature type="transmembrane region" description="Helical" evidence="1">
    <location>
        <begin position="151"/>
        <end position="173"/>
    </location>
</feature>
<keyword evidence="1" id="KW-0472">Membrane</keyword>
<accession>A0AAW3NDF9</accession>
<feature type="transmembrane region" description="Helical" evidence="1">
    <location>
        <begin position="108"/>
        <end position="130"/>
    </location>
</feature>
<feature type="transmembrane region" description="Helical" evidence="1">
    <location>
        <begin position="20"/>
        <end position="51"/>
    </location>
</feature>
<proteinExistence type="predicted"/>
<feature type="transmembrane region" description="Helical" evidence="1">
    <location>
        <begin position="71"/>
        <end position="96"/>
    </location>
</feature>
<reference evidence="2 3" key="1">
    <citation type="submission" date="2015-11" db="EMBL/GenBank/DDBJ databases">
        <title>Expanding the genomic diversity of Burkholderia species for the development of highly accurate diagnostics.</title>
        <authorList>
            <person name="Sahl J."/>
            <person name="Keim P."/>
            <person name="Wagner D."/>
        </authorList>
    </citation>
    <scope>NUCLEOTIDE SEQUENCE [LARGE SCALE GENOMIC DNA]</scope>
    <source>
        <strain evidence="2 3">MSMB1137WGS</strain>
    </source>
</reference>
<dbReference type="AlphaFoldDB" id="A0AAW3NDF9"/>